<accession>W4V9T9</accession>
<feature type="transmembrane region" description="Helical" evidence="6">
    <location>
        <begin position="80"/>
        <end position="100"/>
    </location>
</feature>
<dbReference type="Pfam" id="PF01943">
    <property type="entry name" value="Polysacc_synt"/>
    <property type="match status" value="1"/>
</dbReference>
<evidence type="ECO:0000256" key="5">
    <source>
        <dbReference type="ARBA" id="ARBA00023136"/>
    </source>
</evidence>
<keyword evidence="5 6" id="KW-0472">Membrane</keyword>
<proteinExistence type="predicted"/>
<feature type="transmembrane region" description="Helical" evidence="6">
    <location>
        <begin position="376"/>
        <end position="394"/>
    </location>
</feature>
<dbReference type="PANTHER" id="PTHR30250:SF11">
    <property type="entry name" value="O-ANTIGEN TRANSPORTER-RELATED"/>
    <property type="match status" value="1"/>
</dbReference>
<dbReference type="Proteomes" id="UP000019109">
    <property type="component" value="Unassembled WGS sequence"/>
</dbReference>
<evidence type="ECO:0000256" key="6">
    <source>
        <dbReference type="SAM" id="Phobius"/>
    </source>
</evidence>
<reference evidence="7" key="1">
    <citation type="journal article" date="2014" name="Genome Announc.">
        <title>Draft Genome Sequence of Clostridium straminisolvens Strain JCM 21531T, Isolated from a Cellulose-Degrading Bacterial Community.</title>
        <authorList>
            <person name="Yuki M."/>
            <person name="Oshima K."/>
            <person name="Suda W."/>
            <person name="Sakamoto M."/>
            <person name="Kitamura K."/>
            <person name="Iida T."/>
            <person name="Hattori M."/>
            <person name="Ohkuma M."/>
        </authorList>
    </citation>
    <scope>NUCLEOTIDE SEQUENCE [LARGE SCALE GENOMIC DNA]</scope>
    <source>
        <strain evidence="7">JCM 21531</strain>
    </source>
</reference>
<evidence type="ECO:0000313" key="7">
    <source>
        <dbReference type="EMBL" id="GAE89926.1"/>
    </source>
</evidence>
<dbReference type="AlphaFoldDB" id="W4V9T9"/>
<comment type="subcellular location">
    <subcellularLocation>
        <location evidence="1">Cell membrane</location>
        <topology evidence="1">Multi-pass membrane protein</topology>
    </subcellularLocation>
</comment>
<organism evidence="7 8">
    <name type="scientific">Acetivibrio straminisolvens JCM 21531</name>
    <dbReference type="NCBI Taxonomy" id="1294263"/>
    <lineage>
        <taxon>Bacteria</taxon>
        <taxon>Bacillati</taxon>
        <taxon>Bacillota</taxon>
        <taxon>Clostridia</taxon>
        <taxon>Eubacteriales</taxon>
        <taxon>Oscillospiraceae</taxon>
        <taxon>Acetivibrio</taxon>
    </lineage>
</organism>
<keyword evidence="8" id="KW-1185">Reference proteome</keyword>
<keyword evidence="2" id="KW-1003">Cell membrane</keyword>
<dbReference type="GO" id="GO:0005886">
    <property type="term" value="C:plasma membrane"/>
    <property type="evidence" value="ECO:0007669"/>
    <property type="project" value="UniProtKB-SubCell"/>
</dbReference>
<comment type="caution">
    <text evidence="7">The sequence shown here is derived from an EMBL/GenBank/DDBJ whole genome shotgun (WGS) entry which is preliminary data.</text>
</comment>
<evidence type="ECO:0000256" key="1">
    <source>
        <dbReference type="ARBA" id="ARBA00004651"/>
    </source>
</evidence>
<feature type="transmembrane region" description="Helical" evidence="6">
    <location>
        <begin position="230"/>
        <end position="250"/>
    </location>
</feature>
<dbReference type="EMBL" id="BAVR01000050">
    <property type="protein sequence ID" value="GAE89926.1"/>
    <property type="molecule type" value="Genomic_DNA"/>
</dbReference>
<evidence type="ECO:0000256" key="3">
    <source>
        <dbReference type="ARBA" id="ARBA00022692"/>
    </source>
</evidence>
<feature type="transmembrane region" description="Helical" evidence="6">
    <location>
        <begin position="306"/>
        <end position="332"/>
    </location>
</feature>
<sequence>MKISDAAYRWIIRDKNNEIPCISASYQLLLRNCICVSIVLLLINHFIPIWNCYYFIAILVLDRILECIQKLLRGLKNQKLFAFSGIFYTGVFVSLNLVKICYFKQGVVALLQSTIISKSVTIFLILLLEKRLRKIQLGKNFGSLQKEMLKYSIPLVPSNLSWWVMGSSDRYIIRWILGSASNGIYAVAYKFPSVLSTIFVMFNNAWTDQALADLDKSRESEEYASKVFQIYYRISFGFVFVLIPATKVIAQIILSQRYKMASVYIAFLYLGTIFQGFSSFFSVGYLHQKKTGGTATTSIYGAIANIIVHIALIKFIGLFAAAFSTFVGFFIMWIFRVNDTKESFPIRINKKRFGFYLLVAMFLSLCTIWSSIQIDILLTVIMIVFFIIDNRVLIMEMKNKILTNIKLKRKKIA</sequence>
<evidence type="ECO:0000256" key="2">
    <source>
        <dbReference type="ARBA" id="ARBA00022475"/>
    </source>
</evidence>
<dbReference type="InterPro" id="IPR050833">
    <property type="entry name" value="Poly_Biosynth_Transport"/>
</dbReference>
<evidence type="ECO:0000313" key="8">
    <source>
        <dbReference type="Proteomes" id="UP000019109"/>
    </source>
</evidence>
<keyword evidence="3 6" id="KW-0812">Transmembrane</keyword>
<dbReference type="STRING" id="1294263.JCM21531_3498"/>
<feature type="transmembrane region" description="Helical" evidence="6">
    <location>
        <begin position="106"/>
        <end position="128"/>
    </location>
</feature>
<dbReference type="RefSeq" id="WP_131464486.1">
    <property type="nucleotide sequence ID" value="NZ_BAVR01000050.1"/>
</dbReference>
<dbReference type="PANTHER" id="PTHR30250">
    <property type="entry name" value="PST FAMILY PREDICTED COLANIC ACID TRANSPORTER"/>
    <property type="match status" value="1"/>
</dbReference>
<feature type="transmembrane region" description="Helical" evidence="6">
    <location>
        <begin position="353"/>
        <end position="370"/>
    </location>
</feature>
<gene>
    <name evidence="7" type="ORF">JCM21531_3498</name>
</gene>
<evidence type="ECO:0000256" key="4">
    <source>
        <dbReference type="ARBA" id="ARBA00022989"/>
    </source>
</evidence>
<dbReference type="InterPro" id="IPR002797">
    <property type="entry name" value="Polysacc_synth"/>
</dbReference>
<protein>
    <submittedName>
        <fullName evidence="7">Polysaccharide biosynthesis protein CpsM</fullName>
    </submittedName>
</protein>
<name>W4V9T9_9FIRM</name>
<dbReference type="OrthoDB" id="3249502at2"/>
<keyword evidence="4 6" id="KW-1133">Transmembrane helix</keyword>
<feature type="transmembrane region" description="Helical" evidence="6">
    <location>
        <begin position="262"/>
        <end position="286"/>
    </location>
</feature>